<reference evidence="4 5" key="1">
    <citation type="submission" date="2020-05" db="EMBL/GenBank/DDBJ databases">
        <title>Complete genome sequence of Deefgea sp. D17.</title>
        <authorList>
            <person name="Bae J.-W."/>
            <person name="Han J.E."/>
        </authorList>
    </citation>
    <scope>NUCLEOTIDE SEQUENCE [LARGE SCALE GENOMIC DNA]</scope>
    <source>
        <strain evidence="4 5">D17</strain>
    </source>
</reference>
<feature type="domain" description="EAL" evidence="3">
    <location>
        <begin position="144"/>
        <end position="399"/>
    </location>
</feature>
<proteinExistence type="predicted"/>
<name>A0A6M8SUY4_9NEIS</name>
<accession>A0A6M8SUY4</accession>
<dbReference type="GO" id="GO:0000160">
    <property type="term" value="P:phosphorelay signal transduction system"/>
    <property type="evidence" value="ECO:0007669"/>
    <property type="project" value="InterPro"/>
</dbReference>
<dbReference type="InterPro" id="IPR050706">
    <property type="entry name" value="Cyclic-di-GMP_PDE-like"/>
</dbReference>
<dbReference type="PROSITE" id="PS50110">
    <property type="entry name" value="RESPONSE_REGULATORY"/>
    <property type="match status" value="1"/>
</dbReference>
<dbReference type="InterPro" id="IPR001633">
    <property type="entry name" value="EAL_dom"/>
</dbReference>
<dbReference type="InterPro" id="IPR011006">
    <property type="entry name" value="CheY-like_superfamily"/>
</dbReference>
<organism evidence="4 5">
    <name type="scientific">Deefgea piscis</name>
    <dbReference type="NCBI Taxonomy" id="2739061"/>
    <lineage>
        <taxon>Bacteria</taxon>
        <taxon>Pseudomonadati</taxon>
        <taxon>Pseudomonadota</taxon>
        <taxon>Betaproteobacteria</taxon>
        <taxon>Neisseriales</taxon>
        <taxon>Chitinibacteraceae</taxon>
        <taxon>Deefgea</taxon>
    </lineage>
</organism>
<evidence type="ECO:0000259" key="2">
    <source>
        <dbReference type="PROSITE" id="PS50110"/>
    </source>
</evidence>
<dbReference type="InterPro" id="IPR001789">
    <property type="entry name" value="Sig_transdc_resp-reg_receiver"/>
</dbReference>
<dbReference type="SMART" id="SM00448">
    <property type="entry name" value="REC"/>
    <property type="match status" value="1"/>
</dbReference>
<dbReference type="GO" id="GO:0071111">
    <property type="term" value="F:cyclic-guanylate-specific phosphodiesterase activity"/>
    <property type="evidence" value="ECO:0007669"/>
    <property type="project" value="InterPro"/>
</dbReference>
<feature type="domain" description="Response regulatory" evidence="2">
    <location>
        <begin position="9"/>
        <end position="130"/>
    </location>
</feature>
<dbReference type="RefSeq" id="WP_173534455.1">
    <property type="nucleotide sequence ID" value="NZ_CP054143.1"/>
</dbReference>
<dbReference type="EMBL" id="CP054143">
    <property type="protein sequence ID" value="QKJ67954.1"/>
    <property type="molecule type" value="Genomic_DNA"/>
</dbReference>
<dbReference type="Gene3D" id="3.20.20.450">
    <property type="entry name" value="EAL domain"/>
    <property type="match status" value="1"/>
</dbReference>
<evidence type="ECO:0000313" key="4">
    <source>
        <dbReference type="EMBL" id="QKJ67954.1"/>
    </source>
</evidence>
<dbReference type="SUPFAM" id="SSF141868">
    <property type="entry name" value="EAL domain-like"/>
    <property type="match status" value="1"/>
</dbReference>
<dbReference type="Pfam" id="PF00563">
    <property type="entry name" value="EAL"/>
    <property type="match status" value="1"/>
</dbReference>
<evidence type="ECO:0000313" key="5">
    <source>
        <dbReference type="Proteomes" id="UP000504844"/>
    </source>
</evidence>
<dbReference type="Proteomes" id="UP000504844">
    <property type="component" value="Chromosome"/>
</dbReference>
<dbReference type="PANTHER" id="PTHR33121">
    <property type="entry name" value="CYCLIC DI-GMP PHOSPHODIESTERASE PDEF"/>
    <property type="match status" value="1"/>
</dbReference>
<dbReference type="InterPro" id="IPR035919">
    <property type="entry name" value="EAL_sf"/>
</dbReference>
<dbReference type="Pfam" id="PF00072">
    <property type="entry name" value="Response_reg"/>
    <property type="match status" value="1"/>
</dbReference>
<dbReference type="SMART" id="SM00052">
    <property type="entry name" value="EAL"/>
    <property type="match status" value="1"/>
</dbReference>
<protein>
    <submittedName>
        <fullName evidence="4">EAL domain-containing response regulator</fullName>
    </submittedName>
</protein>
<dbReference type="SUPFAM" id="SSF52172">
    <property type="entry name" value="CheY-like"/>
    <property type="match status" value="1"/>
</dbReference>
<keyword evidence="5" id="KW-1185">Reference proteome</keyword>
<dbReference type="PANTHER" id="PTHR33121:SF70">
    <property type="entry name" value="SIGNALING PROTEIN YKOW"/>
    <property type="match status" value="1"/>
</dbReference>
<gene>
    <name evidence="4" type="ORF">HQN60_15155</name>
</gene>
<dbReference type="Gene3D" id="3.40.50.2300">
    <property type="match status" value="1"/>
</dbReference>
<evidence type="ECO:0000259" key="3">
    <source>
        <dbReference type="PROSITE" id="PS50883"/>
    </source>
</evidence>
<dbReference type="AlphaFoldDB" id="A0A6M8SUY4"/>
<dbReference type="PROSITE" id="PS50883">
    <property type="entry name" value="EAL"/>
    <property type="match status" value="1"/>
</dbReference>
<dbReference type="KEGG" id="dee:HQN60_15155"/>
<feature type="modified residue" description="4-aspartylphosphate" evidence="1">
    <location>
        <position position="60"/>
    </location>
</feature>
<sequence length="403" mass="45074">MPPTDPMQQILLVDDSAVQRQLMRAICGELSNLQIFEAADGRQALNLIYKLGNIDLVVVDLNMPGMDGIELLQHLAKHAQIPAVILISGYAPELLENCGRAAKALGIALIAYLVKPIKPEELQRLVTELLLSSKLETHHQVSDAVVPLIEMVGGLAQNQFTAYFQPIFSLKTGAIVQCEALARWVHPQRGLLAPGTFIDRLDQEGYLTLLTRRVAQASFDMMQRAKFSSEMRLSINLSRNQLEDAELLDWIHSQLLMRHLSPQQVVLEITENSAFANLGHTMTTLLRLRLRGFGLAIDDFGVGHTTMDMIKDLPMTELKFDMSLIKNIHREPRCQSIIDGMVRIAQELNLRMVAEGIDNLDDLNYLRQRYAGFDLNLQGFLLSKPVPADQLVLQMQQAPGLPS</sequence>
<evidence type="ECO:0000256" key="1">
    <source>
        <dbReference type="PROSITE-ProRule" id="PRU00169"/>
    </source>
</evidence>
<keyword evidence="1" id="KW-0597">Phosphoprotein</keyword>
<dbReference type="CDD" id="cd01948">
    <property type="entry name" value="EAL"/>
    <property type="match status" value="1"/>
</dbReference>